<dbReference type="PANTHER" id="PTHR33204">
    <property type="entry name" value="TRANSCRIPTIONAL REGULATOR, MARR FAMILY"/>
    <property type="match status" value="1"/>
</dbReference>
<dbReference type="Proteomes" id="UP001501459">
    <property type="component" value="Unassembled WGS sequence"/>
</dbReference>
<dbReference type="RefSeq" id="WP_343752463.1">
    <property type="nucleotide sequence ID" value="NZ_BAAADM010000043.1"/>
</dbReference>
<sequence>MEIRIKYNHPIEVTLDVVCGKWKGVILCLLMDQTLRFGELKKEIPAITQKMLTQQLRELEEDQLVNRVAYNEIPPRVEYSLTAYGEDLKPALEMLKEWGNNHINVVAESKLEQKLGDLQEADD</sequence>
<evidence type="ECO:0000256" key="3">
    <source>
        <dbReference type="ARBA" id="ARBA00023163"/>
    </source>
</evidence>
<keyword evidence="1" id="KW-0805">Transcription regulation</keyword>
<dbReference type="EMBL" id="BAAADM010000043">
    <property type="protein sequence ID" value="GAA0440884.1"/>
    <property type="molecule type" value="Genomic_DNA"/>
</dbReference>
<dbReference type="InterPro" id="IPR002577">
    <property type="entry name" value="HTH_HxlR"/>
</dbReference>
<protein>
    <submittedName>
        <fullName evidence="5">Winged helix-turn-helix transcriptional regulator</fullName>
    </submittedName>
</protein>
<accession>A0ABN0ZA11</accession>
<dbReference type="PANTHER" id="PTHR33204:SF29">
    <property type="entry name" value="TRANSCRIPTIONAL REGULATOR"/>
    <property type="match status" value="1"/>
</dbReference>
<feature type="domain" description="HTH hxlR-type" evidence="4">
    <location>
        <begin position="9"/>
        <end position="107"/>
    </location>
</feature>
<evidence type="ECO:0000313" key="6">
    <source>
        <dbReference type="Proteomes" id="UP001501459"/>
    </source>
</evidence>
<proteinExistence type="predicted"/>
<gene>
    <name evidence="5" type="ORF">GCM10008983_17480</name>
</gene>
<reference evidence="5 6" key="1">
    <citation type="journal article" date="2019" name="Int. J. Syst. Evol. Microbiol.">
        <title>The Global Catalogue of Microorganisms (GCM) 10K type strain sequencing project: providing services to taxonomists for standard genome sequencing and annotation.</title>
        <authorList>
            <consortium name="The Broad Institute Genomics Platform"/>
            <consortium name="The Broad Institute Genome Sequencing Center for Infectious Disease"/>
            <person name="Wu L."/>
            <person name="Ma J."/>
        </authorList>
    </citation>
    <scope>NUCLEOTIDE SEQUENCE [LARGE SCALE GENOMIC DNA]</scope>
    <source>
        <strain evidence="5 6">JCM 12149</strain>
    </source>
</reference>
<keyword evidence="6" id="KW-1185">Reference proteome</keyword>
<keyword evidence="3" id="KW-0804">Transcription</keyword>
<dbReference type="PROSITE" id="PS51118">
    <property type="entry name" value="HTH_HXLR"/>
    <property type="match status" value="1"/>
</dbReference>
<evidence type="ECO:0000256" key="2">
    <source>
        <dbReference type="ARBA" id="ARBA00023125"/>
    </source>
</evidence>
<evidence type="ECO:0000259" key="4">
    <source>
        <dbReference type="PROSITE" id="PS51118"/>
    </source>
</evidence>
<evidence type="ECO:0000256" key="1">
    <source>
        <dbReference type="ARBA" id="ARBA00023015"/>
    </source>
</evidence>
<dbReference type="InterPro" id="IPR036388">
    <property type="entry name" value="WH-like_DNA-bd_sf"/>
</dbReference>
<dbReference type="SUPFAM" id="SSF46785">
    <property type="entry name" value="Winged helix' DNA-binding domain"/>
    <property type="match status" value="1"/>
</dbReference>
<keyword evidence="2" id="KW-0238">DNA-binding</keyword>
<dbReference type="Pfam" id="PF01638">
    <property type="entry name" value="HxlR"/>
    <property type="match status" value="1"/>
</dbReference>
<comment type="caution">
    <text evidence="5">The sequence shown here is derived from an EMBL/GenBank/DDBJ whole genome shotgun (WGS) entry which is preliminary data.</text>
</comment>
<organism evidence="5 6">
    <name type="scientific">Lentibacillus halophilus</name>
    <dbReference type="NCBI Taxonomy" id="295065"/>
    <lineage>
        <taxon>Bacteria</taxon>
        <taxon>Bacillati</taxon>
        <taxon>Bacillota</taxon>
        <taxon>Bacilli</taxon>
        <taxon>Bacillales</taxon>
        <taxon>Bacillaceae</taxon>
        <taxon>Lentibacillus</taxon>
    </lineage>
</organism>
<dbReference type="Gene3D" id="1.10.10.10">
    <property type="entry name" value="Winged helix-like DNA-binding domain superfamily/Winged helix DNA-binding domain"/>
    <property type="match status" value="1"/>
</dbReference>
<name>A0ABN0ZA11_9BACI</name>
<dbReference type="InterPro" id="IPR036390">
    <property type="entry name" value="WH_DNA-bd_sf"/>
</dbReference>
<evidence type="ECO:0000313" key="5">
    <source>
        <dbReference type="EMBL" id="GAA0440884.1"/>
    </source>
</evidence>